<dbReference type="InParanoid" id="A0A7N2R528"/>
<reference evidence="2" key="2">
    <citation type="submission" date="2021-01" db="UniProtKB">
        <authorList>
            <consortium name="EnsemblPlants"/>
        </authorList>
    </citation>
    <scope>IDENTIFICATION</scope>
</reference>
<keyword evidence="1" id="KW-0472">Membrane</keyword>
<reference evidence="2 3" key="1">
    <citation type="journal article" date="2016" name="G3 (Bethesda)">
        <title>First Draft Assembly and Annotation of the Genome of a California Endemic Oak Quercus lobata Nee (Fagaceae).</title>
        <authorList>
            <person name="Sork V.L."/>
            <person name="Fitz-Gibbon S.T."/>
            <person name="Puiu D."/>
            <person name="Crepeau M."/>
            <person name="Gugger P.F."/>
            <person name="Sherman R."/>
            <person name="Stevens K."/>
            <person name="Langley C.H."/>
            <person name="Pellegrini M."/>
            <person name="Salzberg S.L."/>
        </authorList>
    </citation>
    <scope>NUCLEOTIDE SEQUENCE [LARGE SCALE GENOMIC DNA]</scope>
    <source>
        <strain evidence="2 3">cv. SW786</strain>
    </source>
</reference>
<feature type="transmembrane region" description="Helical" evidence="1">
    <location>
        <begin position="6"/>
        <end position="27"/>
    </location>
</feature>
<accession>A0A7N2R528</accession>
<dbReference type="AlphaFoldDB" id="A0A7N2R528"/>
<keyword evidence="3" id="KW-1185">Reference proteome</keyword>
<dbReference type="Proteomes" id="UP000594261">
    <property type="component" value="Chromosome 5"/>
</dbReference>
<keyword evidence="1" id="KW-0812">Transmembrane</keyword>
<dbReference type="EMBL" id="LRBV02000005">
    <property type="status" value="NOT_ANNOTATED_CDS"/>
    <property type="molecule type" value="Genomic_DNA"/>
</dbReference>
<name>A0A7N2R528_QUELO</name>
<evidence type="ECO:0000313" key="3">
    <source>
        <dbReference type="Proteomes" id="UP000594261"/>
    </source>
</evidence>
<keyword evidence="1" id="KW-1133">Transmembrane helix</keyword>
<dbReference type="EnsemblPlants" id="QL05p053371:mrna">
    <property type="protein sequence ID" value="QL05p053371:mrna"/>
    <property type="gene ID" value="QL05p053371"/>
</dbReference>
<sequence length="76" mass="8381">MLALGFGRPIWLVQLSLLEVPVIVWLYRLCADRCLLGEIGACEVCPSGGLLFFSLVLNHQGLMLASLLEKLGFLIH</sequence>
<dbReference type="Gramene" id="QL05p053371:mrna">
    <property type="protein sequence ID" value="QL05p053371:mrna"/>
    <property type="gene ID" value="QL05p053371"/>
</dbReference>
<proteinExistence type="predicted"/>
<organism evidence="2 3">
    <name type="scientific">Quercus lobata</name>
    <name type="common">Valley oak</name>
    <dbReference type="NCBI Taxonomy" id="97700"/>
    <lineage>
        <taxon>Eukaryota</taxon>
        <taxon>Viridiplantae</taxon>
        <taxon>Streptophyta</taxon>
        <taxon>Embryophyta</taxon>
        <taxon>Tracheophyta</taxon>
        <taxon>Spermatophyta</taxon>
        <taxon>Magnoliopsida</taxon>
        <taxon>eudicotyledons</taxon>
        <taxon>Gunneridae</taxon>
        <taxon>Pentapetalae</taxon>
        <taxon>rosids</taxon>
        <taxon>fabids</taxon>
        <taxon>Fagales</taxon>
        <taxon>Fagaceae</taxon>
        <taxon>Quercus</taxon>
    </lineage>
</organism>
<evidence type="ECO:0000256" key="1">
    <source>
        <dbReference type="SAM" id="Phobius"/>
    </source>
</evidence>
<protein>
    <submittedName>
        <fullName evidence="2">Uncharacterized protein</fullName>
    </submittedName>
</protein>
<evidence type="ECO:0000313" key="2">
    <source>
        <dbReference type="EnsemblPlants" id="QL05p053371:mrna"/>
    </source>
</evidence>